<name>A0ABV5DZM5_9ACTN</name>
<proteinExistence type="predicted"/>
<keyword evidence="3" id="KW-0804">Transcription</keyword>
<feature type="domain" description="HTH iclR-type" evidence="4">
    <location>
        <begin position="11"/>
        <end position="71"/>
    </location>
</feature>
<keyword evidence="1" id="KW-0805">Transcription regulation</keyword>
<dbReference type="Pfam" id="PF01614">
    <property type="entry name" value="IclR_C"/>
    <property type="match status" value="1"/>
</dbReference>
<feature type="domain" description="IclR-ED" evidence="5">
    <location>
        <begin position="72"/>
        <end position="254"/>
    </location>
</feature>
<dbReference type="EMBL" id="JAYMRS010000008">
    <property type="protein sequence ID" value="MFB8769998.1"/>
    <property type="molecule type" value="Genomic_DNA"/>
</dbReference>
<dbReference type="SUPFAM" id="SSF55781">
    <property type="entry name" value="GAF domain-like"/>
    <property type="match status" value="1"/>
</dbReference>
<dbReference type="PROSITE" id="PS51077">
    <property type="entry name" value="HTH_ICLR"/>
    <property type="match status" value="1"/>
</dbReference>
<comment type="caution">
    <text evidence="6">The sequence shown here is derived from an EMBL/GenBank/DDBJ whole genome shotgun (WGS) entry which is preliminary data.</text>
</comment>
<evidence type="ECO:0000256" key="2">
    <source>
        <dbReference type="ARBA" id="ARBA00023125"/>
    </source>
</evidence>
<dbReference type="SMART" id="SM00346">
    <property type="entry name" value="HTH_ICLR"/>
    <property type="match status" value="1"/>
</dbReference>
<dbReference type="InterPro" id="IPR036390">
    <property type="entry name" value="WH_DNA-bd_sf"/>
</dbReference>
<dbReference type="SUPFAM" id="SSF46785">
    <property type="entry name" value="Winged helix' DNA-binding domain"/>
    <property type="match status" value="1"/>
</dbReference>
<accession>A0ABV5DZM5</accession>
<dbReference type="PROSITE" id="PS51078">
    <property type="entry name" value="ICLR_ED"/>
    <property type="match status" value="1"/>
</dbReference>
<sequence>MATESSGQPTVRSVERALDVLEALERSETPLRLVDLCRLVDLHPATVLRSLAVLQRRGLVVAENQTYRLGVAVLRMAHGFLVNDRLTRQSRPVMQSLTSVTGLTSSLYVRSGFERVLAARVDGSPQLHYQVPIGRWFPLYVGSGKVIAAHLPKDERDAVVAMSEGCANASGEPLDPERVRRELEDIDKDGYSLTIGERDVAVAAAAVAVTGPTGEVLAALSVSGPSEHTSRDRLRQAVPELRRAASALSRRHSLG</sequence>
<protein>
    <submittedName>
        <fullName evidence="6">IclR family transcriptional regulator</fullName>
    </submittedName>
</protein>
<dbReference type="PANTHER" id="PTHR30136">
    <property type="entry name" value="HELIX-TURN-HELIX TRANSCRIPTIONAL REGULATOR, ICLR FAMILY"/>
    <property type="match status" value="1"/>
</dbReference>
<dbReference type="Gene3D" id="3.30.450.40">
    <property type="match status" value="1"/>
</dbReference>
<evidence type="ECO:0000259" key="4">
    <source>
        <dbReference type="PROSITE" id="PS51077"/>
    </source>
</evidence>
<dbReference type="InterPro" id="IPR029016">
    <property type="entry name" value="GAF-like_dom_sf"/>
</dbReference>
<evidence type="ECO:0000313" key="7">
    <source>
        <dbReference type="Proteomes" id="UP001585053"/>
    </source>
</evidence>
<reference evidence="6 7" key="1">
    <citation type="submission" date="2024-01" db="EMBL/GenBank/DDBJ databases">
        <title>Genome mining of biosynthetic gene clusters to explore secondary metabolites of Streptomyces sp.</title>
        <authorList>
            <person name="Baig A."/>
            <person name="Ajitkumar Shintre N."/>
            <person name="Kumar H."/>
            <person name="Anbarasu A."/>
            <person name="Ramaiah S."/>
        </authorList>
    </citation>
    <scope>NUCLEOTIDE SEQUENCE [LARGE SCALE GENOMIC DNA]</scope>
    <source>
        <strain evidence="6 7">A01</strain>
    </source>
</reference>
<evidence type="ECO:0000259" key="5">
    <source>
        <dbReference type="PROSITE" id="PS51078"/>
    </source>
</evidence>
<keyword evidence="7" id="KW-1185">Reference proteome</keyword>
<keyword evidence="2" id="KW-0238">DNA-binding</keyword>
<dbReference type="InterPro" id="IPR014757">
    <property type="entry name" value="Tscrpt_reg_IclR_C"/>
</dbReference>
<dbReference type="RefSeq" id="WP_376737670.1">
    <property type="nucleotide sequence ID" value="NZ_JAYMRS010000008.1"/>
</dbReference>
<gene>
    <name evidence="6" type="ORF">VSQ78_20010</name>
</gene>
<organism evidence="6 7">
    <name type="scientific">Nocardiopsis alba</name>
    <dbReference type="NCBI Taxonomy" id="53437"/>
    <lineage>
        <taxon>Bacteria</taxon>
        <taxon>Bacillati</taxon>
        <taxon>Actinomycetota</taxon>
        <taxon>Actinomycetes</taxon>
        <taxon>Streptosporangiales</taxon>
        <taxon>Nocardiopsidaceae</taxon>
        <taxon>Nocardiopsis</taxon>
    </lineage>
</organism>
<dbReference type="InterPro" id="IPR050707">
    <property type="entry name" value="HTH_MetabolicPath_Reg"/>
</dbReference>
<dbReference type="Gene3D" id="1.10.10.10">
    <property type="entry name" value="Winged helix-like DNA-binding domain superfamily/Winged helix DNA-binding domain"/>
    <property type="match status" value="1"/>
</dbReference>
<dbReference type="InterPro" id="IPR036388">
    <property type="entry name" value="WH-like_DNA-bd_sf"/>
</dbReference>
<evidence type="ECO:0000313" key="6">
    <source>
        <dbReference type="EMBL" id="MFB8769998.1"/>
    </source>
</evidence>
<dbReference type="PANTHER" id="PTHR30136:SF35">
    <property type="entry name" value="HTH-TYPE TRANSCRIPTIONAL REGULATOR RV1719"/>
    <property type="match status" value="1"/>
</dbReference>
<evidence type="ECO:0000256" key="3">
    <source>
        <dbReference type="ARBA" id="ARBA00023163"/>
    </source>
</evidence>
<dbReference type="Proteomes" id="UP001585053">
    <property type="component" value="Unassembled WGS sequence"/>
</dbReference>
<dbReference type="Pfam" id="PF09339">
    <property type="entry name" value="HTH_IclR"/>
    <property type="match status" value="1"/>
</dbReference>
<dbReference type="InterPro" id="IPR005471">
    <property type="entry name" value="Tscrpt_reg_IclR_N"/>
</dbReference>
<evidence type="ECO:0000256" key="1">
    <source>
        <dbReference type="ARBA" id="ARBA00023015"/>
    </source>
</evidence>